<dbReference type="EMBL" id="VIVL01000003">
    <property type="protein sequence ID" value="TWD87281.1"/>
    <property type="molecule type" value="Genomic_DNA"/>
</dbReference>
<accession>A0A561C7U4</accession>
<dbReference type="OrthoDB" id="8836712at2"/>
<proteinExistence type="predicted"/>
<evidence type="ECO:0000256" key="1">
    <source>
        <dbReference type="SAM" id="MobiDB-lite"/>
    </source>
</evidence>
<comment type="caution">
    <text evidence="2">The sequence shown here is derived from an EMBL/GenBank/DDBJ whole genome shotgun (WGS) entry which is preliminary data.</text>
</comment>
<feature type="region of interest" description="Disordered" evidence="1">
    <location>
        <begin position="243"/>
        <end position="266"/>
    </location>
</feature>
<dbReference type="Proteomes" id="UP000319722">
    <property type="component" value="Unassembled WGS sequence"/>
</dbReference>
<sequence>MNTDLWPPLSVIRSALQAAGAAPAIPGMSGAPGQEAAVAAVAMPGAAPHAVPQGTAAAPPRAVLDLVLPLTELARRREAVAQRAFSARWAPGRLVSVVHEGRLLGVLLDRCIHGNLWQGWMAAGEADWAGPFDVLLEPDDEPFEPAFGLVQAWNMLTLEPSPQLCARVLGEVSATRLAAIRAVHDEWAAQAPLAIAPEPGRIALRTVGGVFSVLSGTPLGAQDPRADYQALYRAAGLQLSPARVPSPGATPATAPAFPRARPQERPEGGWWGSIRHWFGSGGWLRPAFAVLALFAVVQNAGLLGSRDAEQDDVRFRAVPAAPAATQANLVVRWKDGVRVDEADRLLQAVPAEVVGGPGANGVWRLRAADPVGGLAVLAASPLVESAGPATERP</sequence>
<dbReference type="AlphaFoldDB" id="A0A561C7U4"/>
<name>A0A561C7U4_9BURK</name>
<feature type="compositionally biased region" description="Low complexity" evidence="1">
    <location>
        <begin position="247"/>
        <end position="260"/>
    </location>
</feature>
<protein>
    <submittedName>
        <fullName evidence="2">Uncharacterized protein</fullName>
    </submittedName>
</protein>
<organism evidence="2 3">
    <name type="scientific">Variovorax beijingensis</name>
    <dbReference type="NCBI Taxonomy" id="2496117"/>
    <lineage>
        <taxon>Bacteria</taxon>
        <taxon>Pseudomonadati</taxon>
        <taxon>Pseudomonadota</taxon>
        <taxon>Betaproteobacteria</taxon>
        <taxon>Burkholderiales</taxon>
        <taxon>Comamonadaceae</taxon>
        <taxon>Variovorax</taxon>
    </lineage>
</organism>
<evidence type="ECO:0000313" key="3">
    <source>
        <dbReference type="Proteomes" id="UP000319722"/>
    </source>
</evidence>
<dbReference type="RefSeq" id="WP_145742454.1">
    <property type="nucleotide sequence ID" value="NZ_VIVL01000003.1"/>
</dbReference>
<reference evidence="2 3" key="1">
    <citation type="submission" date="2019-06" db="EMBL/GenBank/DDBJ databases">
        <title>Sorghum-associated microbial communities from plants grown in Nebraska, USA.</title>
        <authorList>
            <person name="Schachtman D."/>
        </authorList>
    </citation>
    <scope>NUCLEOTIDE SEQUENCE [LARGE SCALE GENOMIC DNA]</scope>
    <source>
        <strain evidence="2 3">T529</strain>
    </source>
</reference>
<gene>
    <name evidence="2" type="ORF">FB547_103263</name>
</gene>
<evidence type="ECO:0000313" key="2">
    <source>
        <dbReference type="EMBL" id="TWD87281.1"/>
    </source>
</evidence>